<accession>A0A6A5R417</accession>
<sequence>MCIVYFASHSSCTHNHLIGAWNCGLNCPTDSHNTFYLDEGGYDCSTCQFLGGEELDPDIVPVQYYPPLFDPAEDQREKEEEALYTEDHKALSDADSETGFWCAGGDAYAKPKGGGHKAASENITPHKMTPRKAAHKSLVRRQLKELPKQVMPVHFQPMGHVGMLEPMAQTVGDGKFWIPAAQGGVGKKW</sequence>
<evidence type="ECO:0000313" key="1">
    <source>
        <dbReference type="EMBL" id="KAF1920707.1"/>
    </source>
</evidence>
<reference evidence="1" key="1">
    <citation type="journal article" date="2020" name="Stud. Mycol.">
        <title>101 Dothideomycetes genomes: a test case for predicting lifestyles and emergence of pathogens.</title>
        <authorList>
            <person name="Haridas S."/>
            <person name="Albert R."/>
            <person name="Binder M."/>
            <person name="Bloem J."/>
            <person name="Labutti K."/>
            <person name="Salamov A."/>
            <person name="Andreopoulos B."/>
            <person name="Baker S."/>
            <person name="Barry K."/>
            <person name="Bills G."/>
            <person name="Bluhm B."/>
            <person name="Cannon C."/>
            <person name="Castanera R."/>
            <person name="Culley D."/>
            <person name="Daum C."/>
            <person name="Ezra D."/>
            <person name="Gonzalez J."/>
            <person name="Henrissat B."/>
            <person name="Kuo A."/>
            <person name="Liang C."/>
            <person name="Lipzen A."/>
            <person name="Lutzoni F."/>
            <person name="Magnuson J."/>
            <person name="Mondo S."/>
            <person name="Nolan M."/>
            <person name="Ohm R."/>
            <person name="Pangilinan J."/>
            <person name="Park H.-J."/>
            <person name="Ramirez L."/>
            <person name="Alfaro M."/>
            <person name="Sun H."/>
            <person name="Tritt A."/>
            <person name="Yoshinaga Y."/>
            <person name="Zwiers L.-H."/>
            <person name="Turgeon B."/>
            <person name="Goodwin S."/>
            <person name="Spatafora J."/>
            <person name="Crous P."/>
            <person name="Grigoriev I."/>
        </authorList>
    </citation>
    <scope>NUCLEOTIDE SEQUENCE</scope>
    <source>
        <strain evidence="1">HMLAC05119</strain>
    </source>
</reference>
<protein>
    <submittedName>
        <fullName evidence="1">Uncharacterized protein</fullName>
    </submittedName>
</protein>
<dbReference type="EMBL" id="ML979132">
    <property type="protein sequence ID" value="KAF1920707.1"/>
    <property type="molecule type" value="Genomic_DNA"/>
</dbReference>
<name>A0A6A5R417_AMPQU</name>
<evidence type="ECO:0000313" key="2">
    <source>
        <dbReference type="Proteomes" id="UP000800096"/>
    </source>
</evidence>
<gene>
    <name evidence="1" type="ORF">BDU57DRAFT_534460</name>
</gene>
<proteinExistence type="predicted"/>
<organism evidence="1 2">
    <name type="scientific">Ampelomyces quisqualis</name>
    <name type="common">Powdery mildew agent</name>
    <dbReference type="NCBI Taxonomy" id="50730"/>
    <lineage>
        <taxon>Eukaryota</taxon>
        <taxon>Fungi</taxon>
        <taxon>Dikarya</taxon>
        <taxon>Ascomycota</taxon>
        <taxon>Pezizomycotina</taxon>
        <taxon>Dothideomycetes</taxon>
        <taxon>Pleosporomycetidae</taxon>
        <taxon>Pleosporales</taxon>
        <taxon>Pleosporineae</taxon>
        <taxon>Phaeosphaeriaceae</taxon>
        <taxon>Ampelomyces</taxon>
    </lineage>
</organism>
<dbReference type="Proteomes" id="UP000800096">
    <property type="component" value="Unassembled WGS sequence"/>
</dbReference>
<dbReference type="AlphaFoldDB" id="A0A6A5R417"/>
<dbReference type="OrthoDB" id="3687864at2759"/>
<keyword evidence="2" id="KW-1185">Reference proteome</keyword>